<evidence type="ECO:0000313" key="1">
    <source>
        <dbReference type="EMBL" id="SDB11916.1"/>
    </source>
</evidence>
<dbReference type="EMBL" id="FMXO01000003">
    <property type="protein sequence ID" value="SDB11916.1"/>
    <property type="molecule type" value="Genomic_DNA"/>
</dbReference>
<protein>
    <recommendedName>
        <fullName evidence="3">GTD-binding domain-containing protein</fullName>
    </recommendedName>
</protein>
<evidence type="ECO:0000313" key="2">
    <source>
        <dbReference type="Proteomes" id="UP000198771"/>
    </source>
</evidence>
<accession>A0A1G6AU31</accession>
<keyword evidence="2" id="KW-1185">Reference proteome</keyword>
<evidence type="ECO:0008006" key="3">
    <source>
        <dbReference type="Google" id="ProtNLM"/>
    </source>
</evidence>
<gene>
    <name evidence="1" type="ORF">SAMN05660653_00564</name>
</gene>
<proteinExistence type="predicted"/>
<dbReference type="RefSeq" id="WP_092117042.1">
    <property type="nucleotide sequence ID" value="NZ_FMXO01000003.1"/>
</dbReference>
<reference evidence="1 2" key="1">
    <citation type="submission" date="2016-10" db="EMBL/GenBank/DDBJ databases">
        <authorList>
            <person name="de Groot N.N."/>
        </authorList>
    </citation>
    <scope>NUCLEOTIDE SEQUENCE [LARGE SCALE GENOMIC DNA]</scope>
    <source>
        <strain evidence="1 2">ASO4-2</strain>
    </source>
</reference>
<dbReference type="Proteomes" id="UP000198771">
    <property type="component" value="Unassembled WGS sequence"/>
</dbReference>
<organism evidence="1 2">
    <name type="scientific">Desulfonatronum thiosulfatophilum</name>
    <dbReference type="NCBI Taxonomy" id="617002"/>
    <lineage>
        <taxon>Bacteria</taxon>
        <taxon>Pseudomonadati</taxon>
        <taxon>Thermodesulfobacteriota</taxon>
        <taxon>Desulfovibrionia</taxon>
        <taxon>Desulfovibrionales</taxon>
        <taxon>Desulfonatronaceae</taxon>
        <taxon>Desulfonatronum</taxon>
    </lineage>
</organism>
<dbReference type="OrthoDB" id="5459521at2"/>
<sequence length="101" mass="11547">MNHQEQENAESRSESEAIAALEVEIQEFAAQKQACAARVKELMFSEDTAAGIVHAKEIFMLQQDKLRLQVEMDCRRNKINRIRKFGLANELQNSPPQPDHP</sequence>
<name>A0A1G6AU31_9BACT</name>
<dbReference type="AlphaFoldDB" id="A0A1G6AU31"/>
<dbReference type="STRING" id="617002.SAMN05660653_00564"/>